<dbReference type="PIRSF" id="PIRSF000904">
    <property type="entry name" value="FBPtase_SBPase"/>
    <property type="match status" value="1"/>
</dbReference>
<dbReference type="PANTHER" id="PTHR11556:SF35">
    <property type="entry name" value="SEDOHEPTULOSE-1,7-BISPHOSPHATASE, CHLOROPLASTIC"/>
    <property type="match status" value="1"/>
</dbReference>
<dbReference type="InterPro" id="IPR028343">
    <property type="entry name" value="FBPtase"/>
</dbReference>
<protein>
    <recommendedName>
        <fullName evidence="10 12">Fructose-1,6-bisphosphatase class 1</fullName>
        <shortName evidence="12">FBPase class 1</shortName>
        <ecNumber evidence="3 12">3.1.3.11</ecNumber>
    </recommendedName>
    <alternativeName>
        <fullName evidence="11 12">D-fructose-1,6-bisphosphate 1-phosphohydrolase class 1</fullName>
    </alternativeName>
</protein>
<keyword evidence="4 12" id="KW-0963">Cytoplasm</keyword>
<evidence type="ECO:0000256" key="12">
    <source>
        <dbReference type="HAMAP-Rule" id="MF_01855"/>
    </source>
</evidence>
<comment type="similarity">
    <text evidence="2 12 13">Belongs to the FBPase class 1 family.</text>
</comment>
<dbReference type="GO" id="GO:0006000">
    <property type="term" value="P:fructose metabolic process"/>
    <property type="evidence" value="ECO:0007669"/>
    <property type="project" value="TreeGrafter"/>
</dbReference>
<dbReference type="Gene3D" id="3.30.540.10">
    <property type="entry name" value="Fructose-1,6-Bisphosphatase, subunit A, domain 1"/>
    <property type="match status" value="1"/>
</dbReference>
<gene>
    <name evidence="12" type="primary">fbp</name>
    <name evidence="16" type="ORF">NKE59_03270</name>
</gene>
<dbReference type="GO" id="GO:0005829">
    <property type="term" value="C:cytosol"/>
    <property type="evidence" value="ECO:0007669"/>
    <property type="project" value="TreeGrafter"/>
</dbReference>
<keyword evidence="5 12" id="KW-0479">Metal-binding</keyword>
<dbReference type="GO" id="GO:0030388">
    <property type="term" value="P:fructose 1,6-bisphosphate metabolic process"/>
    <property type="evidence" value="ECO:0007669"/>
    <property type="project" value="TreeGrafter"/>
</dbReference>
<feature type="domain" description="Fructose-1-6-bisphosphatase class 1 C-terminal" evidence="15">
    <location>
        <begin position="196"/>
        <end position="329"/>
    </location>
</feature>
<feature type="domain" description="Fructose-1-6-bisphosphatase class I N-terminal" evidence="14">
    <location>
        <begin position="21"/>
        <end position="192"/>
    </location>
</feature>
<feature type="binding site" evidence="12">
    <location>
        <position position="112"/>
    </location>
    <ligand>
        <name>Mg(2+)</name>
        <dbReference type="ChEBI" id="CHEBI:18420"/>
        <label>1</label>
    </ligand>
</feature>
<dbReference type="FunFam" id="3.30.540.10:FF:000002">
    <property type="entry name" value="Fructose-1,6-bisphosphatase class 1"/>
    <property type="match status" value="1"/>
</dbReference>
<dbReference type="SUPFAM" id="SSF56655">
    <property type="entry name" value="Carbohydrate phosphatase"/>
    <property type="match status" value="1"/>
</dbReference>
<comment type="cofactor">
    <cofactor evidence="12">
        <name>Mg(2+)</name>
        <dbReference type="ChEBI" id="CHEBI:18420"/>
    </cofactor>
    <text evidence="12">Binds 2 magnesium ions per subunit.</text>
</comment>
<accession>A0AAU8A4H8</accession>
<dbReference type="HAMAP" id="MF_01855">
    <property type="entry name" value="FBPase_class1"/>
    <property type="match status" value="1"/>
</dbReference>
<feature type="binding site" evidence="12">
    <location>
        <position position="278"/>
    </location>
    <ligand>
        <name>Mg(2+)</name>
        <dbReference type="ChEBI" id="CHEBI:18420"/>
        <label>2</label>
    </ligand>
</feature>
<comment type="subcellular location">
    <subcellularLocation>
        <location evidence="12">Cytoplasm</location>
    </subcellularLocation>
</comment>
<evidence type="ECO:0000256" key="11">
    <source>
        <dbReference type="ARBA" id="ARBA00081210"/>
    </source>
</evidence>
<feature type="binding site" evidence="12">
    <location>
        <begin position="115"/>
        <end position="118"/>
    </location>
    <ligand>
        <name>substrate</name>
    </ligand>
</feature>
<dbReference type="GO" id="GO:0042132">
    <property type="term" value="F:fructose 1,6-bisphosphate 1-phosphatase activity"/>
    <property type="evidence" value="ECO:0007669"/>
    <property type="project" value="UniProtKB-UniRule"/>
</dbReference>
<evidence type="ECO:0000256" key="10">
    <source>
        <dbReference type="ARBA" id="ARBA00072069"/>
    </source>
</evidence>
<dbReference type="NCBIfam" id="NF006780">
    <property type="entry name" value="PRK09293.1-4"/>
    <property type="match status" value="1"/>
</dbReference>
<comment type="subunit">
    <text evidence="12">Homotetramer.</text>
</comment>
<dbReference type="RefSeq" id="WP_353439540.1">
    <property type="nucleotide sequence ID" value="NZ_CP099959.1"/>
</dbReference>
<evidence type="ECO:0000259" key="14">
    <source>
        <dbReference type="Pfam" id="PF00316"/>
    </source>
</evidence>
<comment type="catalytic activity">
    <reaction evidence="1 12">
        <text>beta-D-fructose 1,6-bisphosphate + H2O = beta-D-fructose 6-phosphate + phosphate</text>
        <dbReference type="Rhea" id="RHEA:11064"/>
        <dbReference type="ChEBI" id="CHEBI:15377"/>
        <dbReference type="ChEBI" id="CHEBI:32966"/>
        <dbReference type="ChEBI" id="CHEBI:43474"/>
        <dbReference type="ChEBI" id="CHEBI:57634"/>
        <dbReference type="EC" id="3.1.3.11"/>
    </reaction>
</comment>
<comment type="pathway">
    <text evidence="9">Carbohydrate biosynthesis.</text>
</comment>
<proteinExistence type="inferred from homology"/>
<evidence type="ECO:0000313" key="16">
    <source>
        <dbReference type="EMBL" id="XCC58325.1"/>
    </source>
</evidence>
<dbReference type="InterPro" id="IPR044015">
    <property type="entry name" value="FBPase_C_dom"/>
</dbReference>
<dbReference type="EC" id="3.1.3.11" evidence="3 12"/>
<evidence type="ECO:0000256" key="9">
    <source>
        <dbReference type="ARBA" id="ARBA00024331"/>
    </source>
</evidence>
<keyword evidence="6 12" id="KW-0378">Hydrolase</keyword>
<evidence type="ECO:0000256" key="7">
    <source>
        <dbReference type="ARBA" id="ARBA00022842"/>
    </source>
</evidence>
<dbReference type="GO" id="GO:0006002">
    <property type="term" value="P:fructose 6-phosphate metabolic process"/>
    <property type="evidence" value="ECO:0007669"/>
    <property type="project" value="TreeGrafter"/>
</dbReference>
<dbReference type="NCBIfam" id="NF006779">
    <property type="entry name" value="PRK09293.1-3"/>
    <property type="match status" value="1"/>
</dbReference>
<name>A0AAU8A4H8_9BURK</name>
<dbReference type="InterPro" id="IPR000146">
    <property type="entry name" value="FBPase_class-1"/>
</dbReference>
<evidence type="ECO:0000256" key="1">
    <source>
        <dbReference type="ARBA" id="ARBA00001273"/>
    </source>
</evidence>
<keyword evidence="8 12" id="KW-0119">Carbohydrate metabolism</keyword>
<feature type="binding site" evidence="12">
    <location>
        <position position="112"/>
    </location>
    <ligand>
        <name>Mg(2+)</name>
        <dbReference type="ChEBI" id="CHEBI:18420"/>
        <label>2</label>
    </ligand>
</feature>
<evidence type="ECO:0000256" key="6">
    <source>
        <dbReference type="ARBA" id="ARBA00022801"/>
    </source>
</evidence>
<feature type="binding site" evidence="12">
    <location>
        <position position="206"/>
    </location>
    <ligand>
        <name>substrate</name>
    </ligand>
</feature>
<dbReference type="Gene3D" id="3.40.190.80">
    <property type="match status" value="1"/>
</dbReference>
<dbReference type="Pfam" id="PF18913">
    <property type="entry name" value="FBPase_C"/>
    <property type="match status" value="1"/>
</dbReference>
<feature type="binding site" evidence="12">
    <location>
        <position position="93"/>
    </location>
    <ligand>
        <name>Mg(2+)</name>
        <dbReference type="ChEBI" id="CHEBI:18420"/>
        <label>1</label>
    </ligand>
</feature>
<dbReference type="PANTHER" id="PTHR11556">
    <property type="entry name" value="FRUCTOSE-1,6-BISPHOSPHATASE-RELATED"/>
    <property type="match status" value="1"/>
</dbReference>
<dbReference type="CDD" id="cd00354">
    <property type="entry name" value="FBPase"/>
    <property type="match status" value="1"/>
</dbReference>
<evidence type="ECO:0000256" key="2">
    <source>
        <dbReference type="ARBA" id="ARBA00010941"/>
    </source>
</evidence>
<dbReference type="FunFam" id="3.40.190.80:FF:000011">
    <property type="entry name" value="Fructose-1,6-bisphosphatase class 1"/>
    <property type="match status" value="1"/>
</dbReference>
<comment type="caution">
    <text evidence="12">Lacks conserved residue(s) required for the propagation of feature annotation.</text>
</comment>
<evidence type="ECO:0000256" key="8">
    <source>
        <dbReference type="ARBA" id="ARBA00023277"/>
    </source>
</evidence>
<dbReference type="GO" id="GO:0000287">
    <property type="term" value="F:magnesium ion binding"/>
    <property type="evidence" value="ECO:0007669"/>
    <property type="project" value="UniProtKB-UniRule"/>
</dbReference>
<reference evidence="16" key="1">
    <citation type="submission" date="2022-06" db="EMBL/GenBank/DDBJ databases">
        <title>New Polynucleobacter species.</title>
        <authorList>
            <person name="Hahn M.W."/>
        </authorList>
    </citation>
    <scope>NUCLEOTIDE SEQUENCE</scope>
    <source>
        <strain evidence="16">UK-FUSCHL-C3</strain>
    </source>
</reference>
<dbReference type="GO" id="GO:0005986">
    <property type="term" value="P:sucrose biosynthetic process"/>
    <property type="evidence" value="ECO:0007669"/>
    <property type="project" value="TreeGrafter"/>
</dbReference>
<evidence type="ECO:0000256" key="3">
    <source>
        <dbReference type="ARBA" id="ARBA00013093"/>
    </source>
</evidence>
<dbReference type="PIRSF" id="PIRSF500210">
    <property type="entry name" value="FBPtase"/>
    <property type="match status" value="1"/>
</dbReference>
<sequence length="336" mass="36910">MEAGRTRLSDHLSQQLDADQSIHRDLGKLILDIATAVQEIAILTSQGALAGVLGNLASQNVQGETQKKLDVLSDEILIQTFRSGNLVAGIASEENDEPIANKNGGPFLCLFDPLDGSSNIDVNVSVGTIFSIQHAPKDRSPQLADYLQPGRKQIAAGYAVYGPSTMLVLSIGRGTHGFTLDASSGEFILTHPNIQIPADTSEFAINASNERFWEAPVARYISECKKGKTDVRSRDFNMRWIASMVADVHRILMRGGIFMYPKDTKDLSKPGRLRLMYEANPMSFVVEQAGGLGSTGRQRILDLKPESIHQRVPVVLGSRNEVERVEQYHREHDSTN</sequence>
<dbReference type="PRINTS" id="PR00115">
    <property type="entry name" value="F16BPHPHTASE"/>
</dbReference>
<evidence type="ECO:0000256" key="5">
    <source>
        <dbReference type="ARBA" id="ARBA00022723"/>
    </source>
</evidence>
<keyword evidence="7 12" id="KW-0460">Magnesium</keyword>
<dbReference type="Pfam" id="PF00316">
    <property type="entry name" value="FBPase"/>
    <property type="match status" value="1"/>
</dbReference>
<dbReference type="GO" id="GO:0006094">
    <property type="term" value="P:gluconeogenesis"/>
    <property type="evidence" value="ECO:0007669"/>
    <property type="project" value="UniProtKB-UniRule"/>
</dbReference>
<dbReference type="InterPro" id="IPR033391">
    <property type="entry name" value="FBPase_N"/>
</dbReference>
<dbReference type="AlphaFoldDB" id="A0AAU8A4H8"/>
<feature type="binding site" evidence="12">
    <location>
        <position position="115"/>
    </location>
    <ligand>
        <name>Mg(2+)</name>
        <dbReference type="ChEBI" id="CHEBI:18420"/>
        <label>2</label>
    </ligand>
</feature>
<evidence type="ECO:0000256" key="13">
    <source>
        <dbReference type="RuleBase" id="RU000508"/>
    </source>
</evidence>
<feature type="binding site" evidence="12">
    <location>
        <position position="114"/>
    </location>
    <ligand>
        <name>Mg(2+)</name>
        <dbReference type="ChEBI" id="CHEBI:18420"/>
        <label>1</label>
    </ligand>
</feature>
<evidence type="ECO:0000256" key="4">
    <source>
        <dbReference type="ARBA" id="ARBA00022490"/>
    </source>
</evidence>
<evidence type="ECO:0000259" key="15">
    <source>
        <dbReference type="Pfam" id="PF18913"/>
    </source>
</evidence>
<organism evidence="16">
    <name type="scientific">Polynucleobacter sp. UK-FUSCHL-C3</name>
    <dbReference type="NCBI Taxonomy" id="2955208"/>
    <lineage>
        <taxon>Bacteria</taxon>
        <taxon>Pseudomonadati</taxon>
        <taxon>Pseudomonadota</taxon>
        <taxon>Betaproteobacteria</taxon>
        <taxon>Burkholderiales</taxon>
        <taxon>Burkholderiaceae</taxon>
        <taxon>Polynucleobacter</taxon>
    </lineage>
</organism>
<dbReference type="EMBL" id="CP099959">
    <property type="protein sequence ID" value="XCC58325.1"/>
    <property type="molecule type" value="Genomic_DNA"/>
</dbReference>